<name>A0ABW8KXA5_9GAMM</name>
<dbReference type="EMBL" id="JBJDOT010000013">
    <property type="protein sequence ID" value="MFK3864434.1"/>
    <property type="molecule type" value="Genomic_DNA"/>
</dbReference>
<dbReference type="Proteomes" id="UP001620262">
    <property type="component" value="Unassembled WGS sequence"/>
</dbReference>
<evidence type="ECO:0000313" key="1">
    <source>
        <dbReference type="EMBL" id="MFK3864434.1"/>
    </source>
</evidence>
<keyword evidence="2" id="KW-1185">Reference proteome</keyword>
<organism evidence="1 2">
    <name type="scientific">Pseudoalteromonas rhizosphaerae</name>
    <dbReference type="NCBI Taxonomy" id="2518973"/>
    <lineage>
        <taxon>Bacteria</taxon>
        <taxon>Pseudomonadati</taxon>
        <taxon>Pseudomonadota</taxon>
        <taxon>Gammaproteobacteria</taxon>
        <taxon>Alteromonadales</taxon>
        <taxon>Pseudoalteromonadaceae</taxon>
        <taxon>Pseudoalteromonas</taxon>
    </lineage>
</organism>
<comment type="caution">
    <text evidence="1">The sequence shown here is derived from an EMBL/GenBank/DDBJ whole genome shotgun (WGS) entry which is preliminary data.</text>
</comment>
<proteinExistence type="predicted"/>
<evidence type="ECO:0000313" key="2">
    <source>
        <dbReference type="Proteomes" id="UP001620262"/>
    </source>
</evidence>
<evidence type="ECO:0008006" key="3">
    <source>
        <dbReference type="Google" id="ProtNLM"/>
    </source>
</evidence>
<accession>A0ABW8KXA5</accession>
<sequence length="92" mass="10378">MTKTEKLLDKALRNTLTIACENIKDKHAGFSYLTHTVNLKKPSNSLHISCFFIDELALLEANNEQQLPLIEAQIKQQLALINIKPQAINFSS</sequence>
<protein>
    <recommendedName>
        <fullName evidence="3">Orphan protein</fullName>
    </recommendedName>
</protein>
<dbReference type="RefSeq" id="WP_404675456.1">
    <property type="nucleotide sequence ID" value="NZ_JBJDOT010000013.1"/>
</dbReference>
<reference evidence="1 2" key="1">
    <citation type="submission" date="2024-11" db="EMBL/GenBank/DDBJ databases">
        <title>The Natural Products Discovery Center: Release of the First 8490 Sequenced Strains for Exploring Actinobacteria Biosynthetic Diversity.</title>
        <authorList>
            <person name="Kalkreuter E."/>
            <person name="Kautsar S.A."/>
            <person name="Yang D."/>
            <person name="Bader C.D."/>
            <person name="Teijaro C.N."/>
            <person name="Fluegel L."/>
            <person name="Davis C.M."/>
            <person name="Simpson J.R."/>
            <person name="Lauterbach L."/>
            <person name="Steele A.D."/>
            <person name="Gui C."/>
            <person name="Meng S."/>
            <person name="Li G."/>
            <person name="Viehrig K."/>
            <person name="Ye F."/>
            <person name="Su P."/>
            <person name="Kiefer A.F."/>
            <person name="Nichols A."/>
            <person name="Cepeda A.J."/>
            <person name="Yan W."/>
            <person name="Fan B."/>
            <person name="Jiang Y."/>
            <person name="Adhikari A."/>
            <person name="Zheng C.-J."/>
            <person name="Schuster L."/>
            <person name="Cowan T.M."/>
            <person name="Smanski M.J."/>
            <person name="Chevrette M.G."/>
            <person name="De Carvalho L.P.S."/>
            <person name="Shen B."/>
        </authorList>
    </citation>
    <scope>NUCLEOTIDE SEQUENCE [LARGE SCALE GENOMIC DNA]</scope>
    <source>
        <strain evidence="1 2">NPDC078403</strain>
    </source>
</reference>
<gene>
    <name evidence="1" type="ORF">ACI2JU_11160</name>
</gene>